<dbReference type="Gene3D" id="3.40.50.720">
    <property type="entry name" value="NAD(P)-binding Rossmann-like Domain"/>
    <property type="match status" value="1"/>
</dbReference>
<evidence type="ECO:0000256" key="1">
    <source>
        <dbReference type="ARBA" id="ARBA00022857"/>
    </source>
</evidence>
<keyword evidence="5" id="KW-1185">Reference proteome</keyword>
<feature type="domain" description="NmrA-like" evidence="3">
    <location>
        <begin position="6"/>
        <end position="229"/>
    </location>
</feature>
<dbReference type="InterPro" id="IPR051609">
    <property type="entry name" value="NmrA/Isoflavone_reductase-like"/>
</dbReference>
<evidence type="ECO:0000259" key="3">
    <source>
        <dbReference type="Pfam" id="PF05368"/>
    </source>
</evidence>
<protein>
    <submittedName>
        <fullName evidence="4">NmrA family NAD(P)-binding protein</fullName>
    </submittedName>
</protein>
<dbReference type="InterPro" id="IPR036291">
    <property type="entry name" value="NAD(P)-bd_dom_sf"/>
</dbReference>
<organism evidence="4 5">
    <name type="scientific">Muricoccus vinaceus</name>
    <dbReference type="NCBI Taxonomy" id="424704"/>
    <lineage>
        <taxon>Bacteria</taxon>
        <taxon>Pseudomonadati</taxon>
        <taxon>Pseudomonadota</taxon>
        <taxon>Alphaproteobacteria</taxon>
        <taxon>Acetobacterales</taxon>
        <taxon>Roseomonadaceae</taxon>
        <taxon>Muricoccus</taxon>
    </lineage>
</organism>
<evidence type="ECO:0000313" key="5">
    <source>
        <dbReference type="Proteomes" id="UP001589789"/>
    </source>
</evidence>
<dbReference type="Proteomes" id="UP001589789">
    <property type="component" value="Unassembled WGS sequence"/>
</dbReference>
<dbReference type="RefSeq" id="WP_377049501.1">
    <property type="nucleotide sequence ID" value="NZ_JBHLVZ010000005.1"/>
</dbReference>
<keyword evidence="2" id="KW-0560">Oxidoreductase</keyword>
<keyword evidence="1" id="KW-0521">NADP</keyword>
<dbReference type="EMBL" id="JBHLVZ010000005">
    <property type="protein sequence ID" value="MFC0385353.1"/>
    <property type="molecule type" value="Genomic_DNA"/>
</dbReference>
<dbReference type="Pfam" id="PF05368">
    <property type="entry name" value="NmrA"/>
    <property type="match status" value="1"/>
</dbReference>
<evidence type="ECO:0000313" key="4">
    <source>
        <dbReference type="EMBL" id="MFC0385353.1"/>
    </source>
</evidence>
<gene>
    <name evidence="4" type="ORF">ACFFIC_07265</name>
</gene>
<dbReference type="PANTHER" id="PTHR47706">
    <property type="entry name" value="NMRA-LIKE FAMILY PROTEIN"/>
    <property type="match status" value="1"/>
</dbReference>
<dbReference type="InterPro" id="IPR008030">
    <property type="entry name" value="NmrA-like"/>
</dbReference>
<comment type="caution">
    <text evidence="4">The sequence shown here is derived from an EMBL/GenBank/DDBJ whole genome shotgun (WGS) entry which is preliminary data.</text>
</comment>
<evidence type="ECO:0000256" key="2">
    <source>
        <dbReference type="ARBA" id="ARBA00023002"/>
    </source>
</evidence>
<dbReference type="SUPFAM" id="SSF51735">
    <property type="entry name" value="NAD(P)-binding Rossmann-fold domains"/>
    <property type="match status" value="1"/>
</dbReference>
<accession>A0ABV6IP11</accession>
<proteinExistence type="predicted"/>
<name>A0ABV6IP11_9PROT</name>
<sequence length="298" mass="32168">MSTAPLILLAGGTGDLGARIAKAILRQGAPVRALVRRGTPVEKLQWLRGLGAEVAEADYADPAAMAEACAGTACVVSALSGLHEAIVENQSALLEAAVRARVPRFIPSDFALDFTKLPPGANRNLDLRRDFHARLDRAPIAATSILNGAFADMLTDQAPIILFGLKRVLYWGSADQPMDFTTRDDVAAFTAAAALDRTTPRFLRIAGDQASARDLAAIAGQVTGTRFRTLRAGGLGFLRALTALARRLHPQKGEVYPAWQGMQYMENMFDGRAKLHPLDNNRYPGLRWTGLRQVLAAR</sequence>
<dbReference type="PANTHER" id="PTHR47706:SF1">
    <property type="entry name" value="CIPA-LIKE, PUTATIVE (AFU_ORTHOLOGUE AFUA_1G12460)-RELATED"/>
    <property type="match status" value="1"/>
</dbReference>
<reference evidence="4 5" key="1">
    <citation type="submission" date="2024-09" db="EMBL/GenBank/DDBJ databases">
        <authorList>
            <person name="Sun Q."/>
            <person name="Mori K."/>
        </authorList>
    </citation>
    <scope>NUCLEOTIDE SEQUENCE [LARGE SCALE GENOMIC DNA]</scope>
    <source>
        <strain evidence="4 5">CCM 7468</strain>
    </source>
</reference>